<feature type="domain" description="EF-hand" evidence="4">
    <location>
        <begin position="30"/>
        <end position="65"/>
    </location>
</feature>
<gene>
    <name evidence="5" type="ORF">FSP39_014515</name>
</gene>
<reference evidence="5" key="1">
    <citation type="submission" date="2019-08" db="EMBL/GenBank/DDBJ databases">
        <title>The improved chromosome-level genome for the pearl oyster Pinctada fucata martensii using PacBio sequencing and Hi-C.</title>
        <authorList>
            <person name="Zheng Z."/>
        </authorList>
    </citation>
    <scope>NUCLEOTIDE SEQUENCE</scope>
    <source>
        <strain evidence="5">ZZ-2019</strain>
        <tissue evidence="5">Adductor muscle</tissue>
    </source>
</reference>
<dbReference type="PANTHER" id="PTHR13025:SF6">
    <property type="entry name" value="EF-HAND DOMAIN-CONTAINING PROTEIN-RELATED"/>
    <property type="match status" value="1"/>
</dbReference>
<dbReference type="InterPro" id="IPR018247">
    <property type="entry name" value="EF_Hand_1_Ca_BS"/>
</dbReference>
<evidence type="ECO:0000313" key="6">
    <source>
        <dbReference type="Proteomes" id="UP001186944"/>
    </source>
</evidence>
<name>A0AA89BPP6_PINIB</name>
<accession>A0AA89BPP6</accession>
<dbReference type="InterPro" id="IPR040365">
    <property type="entry name" value="EFHD1/2"/>
</dbReference>
<comment type="caution">
    <text evidence="5">The sequence shown here is derived from an EMBL/GenBank/DDBJ whole genome shotgun (WGS) entry which is preliminary data.</text>
</comment>
<keyword evidence="2" id="KW-0677">Repeat</keyword>
<dbReference type="AlphaFoldDB" id="A0AA89BPP6"/>
<dbReference type="CDD" id="cd00051">
    <property type="entry name" value="EFh"/>
    <property type="match status" value="1"/>
</dbReference>
<dbReference type="InterPro" id="IPR002048">
    <property type="entry name" value="EF_hand_dom"/>
</dbReference>
<dbReference type="SUPFAM" id="SSF47473">
    <property type="entry name" value="EF-hand"/>
    <property type="match status" value="1"/>
</dbReference>
<feature type="domain" description="EF-hand" evidence="4">
    <location>
        <begin position="66"/>
        <end position="93"/>
    </location>
</feature>
<dbReference type="Pfam" id="PF13499">
    <property type="entry name" value="EF-hand_7"/>
    <property type="match status" value="1"/>
</dbReference>
<dbReference type="Gene3D" id="1.10.238.10">
    <property type="entry name" value="EF-hand"/>
    <property type="match status" value="1"/>
</dbReference>
<dbReference type="GO" id="GO:0005509">
    <property type="term" value="F:calcium ion binding"/>
    <property type="evidence" value="ECO:0007669"/>
    <property type="project" value="InterPro"/>
</dbReference>
<evidence type="ECO:0000256" key="1">
    <source>
        <dbReference type="ARBA" id="ARBA00022723"/>
    </source>
</evidence>
<dbReference type="EMBL" id="VSWD01000010">
    <property type="protein sequence ID" value="KAK3090775.1"/>
    <property type="molecule type" value="Genomic_DNA"/>
</dbReference>
<keyword evidence="1" id="KW-0479">Metal-binding</keyword>
<dbReference type="PANTHER" id="PTHR13025">
    <property type="entry name" value="EF-HAND DOMAIN-CONTAINING PROTEIN D"/>
    <property type="match status" value="1"/>
</dbReference>
<organism evidence="5 6">
    <name type="scientific">Pinctada imbricata</name>
    <name type="common">Atlantic pearl-oyster</name>
    <name type="synonym">Pinctada martensii</name>
    <dbReference type="NCBI Taxonomy" id="66713"/>
    <lineage>
        <taxon>Eukaryota</taxon>
        <taxon>Metazoa</taxon>
        <taxon>Spiralia</taxon>
        <taxon>Lophotrochozoa</taxon>
        <taxon>Mollusca</taxon>
        <taxon>Bivalvia</taxon>
        <taxon>Autobranchia</taxon>
        <taxon>Pteriomorphia</taxon>
        <taxon>Pterioida</taxon>
        <taxon>Pterioidea</taxon>
        <taxon>Pteriidae</taxon>
        <taxon>Pinctada</taxon>
    </lineage>
</organism>
<keyword evidence="6" id="KW-1185">Reference proteome</keyword>
<dbReference type="SMART" id="SM00054">
    <property type="entry name" value="EFh"/>
    <property type="match status" value="1"/>
</dbReference>
<evidence type="ECO:0000313" key="5">
    <source>
        <dbReference type="EMBL" id="KAK3090775.1"/>
    </source>
</evidence>
<proteinExistence type="predicted"/>
<evidence type="ECO:0000259" key="4">
    <source>
        <dbReference type="PROSITE" id="PS50222"/>
    </source>
</evidence>
<dbReference type="InterPro" id="IPR011992">
    <property type="entry name" value="EF-hand-dom_pair"/>
</dbReference>
<dbReference type="PROSITE" id="PS00018">
    <property type="entry name" value="EF_HAND_1"/>
    <property type="match status" value="2"/>
</dbReference>
<dbReference type="Proteomes" id="UP001186944">
    <property type="component" value="Unassembled WGS sequence"/>
</dbReference>
<evidence type="ECO:0000256" key="3">
    <source>
        <dbReference type="ARBA" id="ARBA00022837"/>
    </source>
</evidence>
<evidence type="ECO:0000256" key="2">
    <source>
        <dbReference type="ARBA" id="ARBA00022737"/>
    </source>
</evidence>
<sequence>MGSNESDDGSIPQLMQVFNPYNMFKEFSRKQIQDFQKTFNKYDSNKDRFIDFDELKRMMETIGAPQTHLSLKAMIQEVDEDHDDNVSFREVRT</sequence>
<dbReference type="PROSITE" id="PS50222">
    <property type="entry name" value="EF_HAND_2"/>
    <property type="match status" value="2"/>
</dbReference>
<keyword evidence="3" id="KW-0106">Calcium</keyword>
<protein>
    <recommendedName>
        <fullName evidence="4">EF-hand domain-containing protein</fullName>
    </recommendedName>
</protein>